<feature type="domain" description="Kinetochore protein Nuf2 N-terminal" evidence="10">
    <location>
        <begin position="4"/>
        <end position="141"/>
    </location>
</feature>
<evidence type="ECO:0000256" key="6">
    <source>
        <dbReference type="ARBA" id="ARBA00023054"/>
    </source>
</evidence>
<evidence type="ECO:0000313" key="12">
    <source>
        <dbReference type="Proteomes" id="UP000295252"/>
    </source>
</evidence>
<dbReference type="Proteomes" id="UP000295252">
    <property type="component" value="Chromosome IV"/>
</dbReference>
<keyword evidence="12" id="KW-1185">Reference proteome</keyword>
<dbReference type="OMA" id="YLKMEAH"/>
<dbReference type="Gramene" id="CDO97554">
    <property type="protein sequence ID" value="CDO97554"/>
    <property type="gene ID" value="GSCOC_T00014933001"/>
</dbReference>
<evidence type="ECO:0000256" key="8">
    <source>
        <dbReference type="ARBA" id="ARBA00023328"/>
    </source>
</evidence>
<comment type="subcellular location">
    <subcellularLocation>
        <location evidence="1">Chromosome</location>
        <location evidence="1">Centromere</location>
    </subcellularLocation>
</comment>
<feature type="coiled-coil region" evidence="9">
    <location>
        <begin position="333"/>
        <end position="378"/>
    </location>
</feature>
<evidence type="ECO:0000313" key="11">
    <source>
        <dbReference type="EMBL" id="CDO97554.1"/>
    </source>
</evidence>
<keyword evidence="7" id="KW-0131">Cell cycle</keyword>
<dbReference type="InterPro" id="IPR005549">
    <property type="entry name" value="Kinetochore_Nuf2_N"/>
</dbReference>
<keyword evidence="4" id="KW-0132">Cell division</keyword>
<dbReference type="EMBL" id="HG739085">
    <property type="protein sequence ID" value="CDO97554.1"/>
    <property type="molecule type" value="Genomic_DNA"/>
</dbReference>
<dbReference type="Pfam" id="PF03800">
    <property type="entry name" value="Nuf2"/>
    <property type="match status" value="1"/>
</dbReference>
<feature type="coiled-coil region" evidence="9">
    <location>
        <begin position="141"/>
        <end position="266"/>
    </location>
</feature>
<keyword evidence="5" id="KW-0498">Mitosis</keyword>
<keyword evidence="3" id="KW-0158">Chromosome</keyword>
<comment type="similarity">
    <text evidence="2">Belongs to the NUF2 family.</text>
</comment>
<accession>A0A068TNM8</accession>
<dbReference type="InterPro" id="IPR038275">
    <property type="entry name" value="Nuf2_N_sf"/>
</dbReference>
<dbReference type="GO" id="GO:0031262">
    <property type="term" value="C:Ndc80 complex"/>
    <property type="evidence" value="ECO:0007669"/>
    <property type="project" value="InterPro"/>
</dbReference>
<evidence type="ECO:0000256" key="4">
    <source>
        <dbReference type="ARBA" id="ARBA00022618"/>
    </source>
</evidence>
<dbReference type="PANTHER" id="PTHR48441:SF1">
    <property type="entry name" value="NT-3"/>
    <property type="match status" value="1"/>
</dbReference>
<evidence type="ECO:0000256" key="9">
    <source>
        <dbReference type="SAM" id="Coils"/>
    </source>
</evidence>
<dbReference type="PhylomeDB" id="A0A068TNM8"/>
<dbReference type="GO" id="GO:0051301">
    <property type="term" value="P:cell division"/>
    <property type="evidence" value="ECO:0007669"/>
    <property type="project" value="UniProtKB-KW"/>
</dbReference>
<dbReference type="InParanoid" id="A0A068TNM8"/>
<protein>
    <recommendedName>
        <fullName evidence="10">Kinetochore protein Nuf2 N-terminal domain-containing protein</fullName>
    </recommendedName>
</protein>
<dbReference type="PANTHER" id="PTHR48441">
    <property type="match status" value="1"/>
</dbReference>
<dbReference type="AlphaFoldDB" id="A0A068TNM8"/>
<evidence type="ECO:0000256" key="3">
    <source>
        <dbReference type="ARBA" id="ARBA00022454"/>
    </source>
</evidence>
<evidence type="ECO:0000256" key="5">
    <source>
        <dbReference type="ARBA" id="ARBA00022776"/>
    </source>
</evidence>
<proteinExistence type="inferred from homology"/>
<dbReference type="Gene3D" id="1.10.418.60">
    <property type="entry name" value="Ncd80 complex, Nuf2 subunit"/>
    <property type="match status" value="1"/>
</dbReference>
<evidence type="ECO:0000256" key="1">
    <source>
        <dbReference type="ARBA" id="ARBA00004584"/>
    </source>
</evidence>
<sequence>MSKFQYPTLSRSDVVAVLSEYEIAKISDADLRRPNFNFLTSLYSAVLLYIDILPEEPDQFDFETLERIDNPDHHRDSFRVLNLLDKIRELLASIDCPLNFTLCDLLKPDPGRTDFFLGAMLNYIVHRNAKLDLLRPIVDELTLLEERKQELESRMSQLNEEIFLFNQLRESEMPLVQEIDAKVKELQQTIQSLNNHQVSLKANRIKTKEKVKEMEAKVENADFALEQCKLENKSLLAEIVQSPDKLQRGLEEKKSLKVEAKNAERAAMHSFHAKEAVSEIYAKAGMKLSKQLSRMKVLQDQVNSAKSIEKDVKLLKVKLSDQGVLDKSLDAKLVDLQAKVDQLDKVKWQLEQERGQTFEQATKELKNVKMEVEANRSALQTRQKQVEAVVMEADSIGVSINSVKEAGAAKMHEMGLVSEAIMKQFYEYSDSIRDSLPGIEIEVDMVNIQAGN</sequence>
<dbReference type="OrthoDB" id="8194677at2759"/>
<evidence type="ECO:0000256" key="2">
    <source>
        <dbReference type="ARBA" id="ARBA00005498"/>
    </source>
</evidence>
<dbReference type="STRING" id="49390.A0A068TNM8"/>
<name>A0A068TNM8_COFCA</name>
<keyword evidence="6 9" id="KW-0175">Coiled coil</keyword>
<evidence type="ECO:0000259" key="10">
    <source>
        <dbReference type="Pfam" id="PF03800"/>
    </source>
</evidence>
<evidence type="ECO:0000256" key="7">
    <source>
        <dbReference type="ARBA" id="ARBA00023306"/>
    </source>
</evidence>
<reference evidence="12" key="1">
    <citation type="journal article" date="2014" name="Science">
        <title>The coffee genome provides insight into the convergent evolution of caffeine biosynthesis.</title>
        <authorList>
            <person name="Denoeud F."/>
            <person name="Carretero-Paulet L."/>
            <person name="Dereeper A."/>
            <person name="Droc G."/>
            <person name="Guyot R."/>
            <person name="Pietrella M."/>
            <person name="Zheng C."/>
            <person name="Alberti A."/>
            <person name="Anthony F."/>
            <person name="Aprea G."/>
            <person name="Aury J.M."/>
            <person name="Bento P."/>
            <person name="Bernard M."/>
            <person name="Bocs S."/>
            <person name="Campa C."/>
            <person name="Cenci A."/>
            <person name="Combes M.C."/>
            <person name="Crouzillat D."/>
            <person name="Da Silva C."/>
            <person name="Daddiego L."/>
            <person name="De Bellis F."/>
            <person name="Dussert S."/>
            <person name="Garsmeur O."/>
            <person name="Gayraud T."/>
            <person name="Guignon V."/>
            <person name="Jahn K."/>
            <person name="Jamilloux V."/>
            <person name="Joet T."/>
            <person name="Labadie K."/>
            <person name="Lan T."/>
            <person name="Leclercq J."/>
            <person name="Lepelley M."/>
            <person name="Leroy T."/>
            <person name="Li L.T."/>
            <person name="Librado P."/>
            <person name="Lopez L."/>
            <person name="Munoz A."/>
            <person name="Noel B."/>
            <person name="Pallavicini A."/>
            <person name="Perrotta G."/>
            <person name="Poncet V."/>
            <person name="Pot D."/>
            <person name="Priyono X."/>
            <person name="Rigoreau M."/>
            <person name="Rouard M."/>
            <person name="Rozas J."/>
            <person name="Tranchant-Dubreuil C."/>
            <person name="VanBuren R."/>
            <person name="Zhang Q."/>
            <person name="Andrade A.C."/>
            <person name="Argout X."/>
            <person name="Bertrand B."/>
            <person name="de Kochko A."/>
            <person name="Graziosi G."/>
            <person name="Henry R.J."/>
            <person name="Jayarama X."/>
            <person name="Ming R."/>
            <person name="Nagai C."/>
            <person name="Rounsley S."/>
            <person name="Sankoff D."/>
            <person name="Giuliano G."/>
            <person name="Albert V.A."/>
            <person name="Wincker P."/>
            <person name="Lashermes P."/>
        </authorList>
    </citation>
    <scope>NUCLEOTIDE SEQUENCE [LARGE SCALE GENOMIC DNA]</scope>
    <source>
        <strain evidence="12">cv. DH200-94</strain>
    </source>
</reference>
<dbReference type="FunCoup" id="A0A068TNM8">
    <property type="interactions" value="1796"/>
</dbReference>
<gene>
    <name evidence="11" type="ORF">GSCOC_T00014933001</name>
</gene>
<keyword evidence="8" id="KW-0137">Centromere</keyword>
<organism evidence="11 12">
    <name type="scientific">Coffea canephora</name>
    <name type="common">Robusta coffee</name>
    <dbReference type="NCBI Taxonomy" id="49390"/>
    <lineage>
        <taxon>Eukaryota</taxon>
        <taxon>Viridiplantae</taxon>
        <taxon>Streptophyta</taxon>
        <taxon>Embryophyta</taxon>
        <taxon>Tracheophyta</taxon>
        <taxon>Spermatophyta</taxon>
        <taxon>Magnoliopsida</taxon>
        <taxon>eudicotyledons</taxon>
        <taxon>Gunneridae</taxon>
        <taxon>Pentapetalae</taxon>
        <taxon>asterids</taxon>
        <taxon>lamiids</taxon>
        <taxon>Gentianales</taxon>
        <taxon>Rubiaceae</taxon>
        <taxon>Ixoroideae</taxon>
        <taxon>Gardenieae complex</taxon>
        <taxon>Bertiereae - Coffeeae clade</taxon>
        <taxon>Coffeeae</taxon>
        <taxon>Coffea</taxon>
    </lineage>
</organism>